<dbReference type="InterPro" id="IPR038063">
    <property type="entry name" value="Transpep_catalytic_dom"/>
</dbReference>
<dbReference type="GO" id="GO:0008360">
    <property type="term" value="P:regulation of cell shape"/>
    <property type="evidence" value="ECO:0007669"/>
    <property type="project" value="UniProtKB-UniRule"/>
</dbReference>
<evidence type="ECO:0000256" key="2">
    <source>
        <dbReference type="ARBA" id="ARBA00022679"/>
    </source>
</evidence>
<evidence type="ECO:0000313" key="11">
    <source>
        <dbReference type="Proteomes" id="UP001275867"/>
    </source>
</evidence>
<feature type="domain" description="L,D-TPase catalytic" evidence="7">
    <location>
        <begin position="337"/>
        <end position="465"/>
    </location>
</feature>
<evidence type="ECO:0000256" key="1">
    <source>
        <dbReference type="ARBA" id="ARBA00004752"/>
    </source>
</evidence>
<gene>
    <name evidence="9" type="ORF">A7K95_05830</name>
    <name evidence="8" type="ORF">GA842_08640</name>
</gene>
<dbReference type="Gene3D" id="2.40.440.10">
    <property type="entry name" value="L,D-transpeptidase catalytic domain-like"/>
    <property type="match status" value="1"/>
</dbReference>
<keyword evidence="2" id="KW-0808">Transferase</keyword>
<keyword evidence="10" id="KW-1185">Reference proteome</keyword>
<dbReference type="PANTHER" id="PTHR30582:SF33">
    <property type="entry name" value="EXPORTED PROTEIN"/>
    <property type="match status" value="1"/>
</dbReference>
<evidence type="ECO:0000256" key="3">
    <source>
        <dbReference type="ARBA" id="ARBA00022960"/>
    </source>
</evidence>
<feature type="active site" description="Nucleophile" evidence="6">
    <location>
        <position position="441"/>
    </location>
</feature>
<dbReference type="Proteomes" id="UP001275867">
    <property type="component" value="Unassembled WGS sequence"/>
</dbReference>
<evidence type="ECO:0000313" key="8">
    <source>
        <dbReference type="EMBL" id="MDV7694916.1"/>
    </source>
</evidence>
<reference evidence="9 10" key="1">
    <citation type="submission" date="2016-05" db="EMBL/GenBank/DDBJ databases">
        <title>Draft genome sequence of Pediococcus parvulus 2.6, a probiotic beta-glucan producer strain.</title>
        <authorList>
            <person name="Mohedano M.L."/>
            <person name="Perez-Ramos A."/>
            <person name="Duenas M.T."/>
            <person name="Lamontanara A."/>
            <person name="Orru L."/>
            <person name="Spano G."/>
            <person name="Capozzi V."/>
            <person name="Lopez P."/>
        </authorList>
    </citation>
    <scope>NUCLEOTIDE SEQUENCE [LARGE SCALE GENOMIC DNA]</scope>
    <source>
        <strain evidence="9 10">2.6</strain>
    </source>
</reference>
<comment type="pathway">
    <text evidence="1 6">Cell wall biogenesis; peptidoglycan biosynthesis.</text>
</comment>
<evidence type="ECO:0000256" key="4">
    <source>
        <dbReference type="ARBA" id="ARBA00022984"/>
    </source>
</evidence>
<dbReference type="Pfam" id="PF03734">
    <property type="entry name" value="YkuD"/>
    <property type="match status" value="1"/>
</dbReference>
<keyword evidence="3 6" id="KW-0133">Cell shape</keyword>
<evidence type="ECO:0000256" key="5">
    <source>
        <dbReference type="ARBA" id="ARBA00023316"/>
    </source>
</evidence>
<keyword evidence="4 6" id="KW-0573">Peptidoglycan synthesis</keyword>
<evidence type="ECO:0000313" key="10">
    <source>
        <dbReference type="Proteomes" id="UP000077280"/>
    </source>
</evidence>
<dbReference type="CDD" id="cd16913">
    <property type="entry name" value="YkuD_like"/>
    <property type="match status" value="1"/>
</dbReference>
<dbReference type="GO" id="GO:0016740">
    <property type="term" value="F:transferase activity"/>
    <property type="evidence" value="ECO:0007669"/>
    <property type="project" value="UniProtKB-KW"/>
</dbReference>
<evidence type="ECO:0000259" key="7">
    <source>
        <dbReference type="PROSITE" id="PS52029"/>
    </source>
</evidence>
<dbReference type="InterPro" id="IPR005490">
    <property type="entry name" value="LD_TPept_cat_dom"/>
</dbReference>
<evidence type="ECO:0000256" key="6">
    <source>
        <dbReference type="PROSITE-ProRule" id="PRU01373"/>
    </source>
</evidence>
<evidence type="ECO:0000313" key="9">
    <source>
        <dbReference type="EMBL" id="OAD64204.1"/>
    </source>
</evidence>
<dbReference type="GO" id="GO:0005576">
    <property type="term" value="C:extracellular region"/>
    <property type="evidence" value="ECO:0007669"/>
    <property type="project" value="TreeGrafter"/>
</dbReference>
<name>A0AAP5TE84_9LACO</name>
<protein>
    <submittedName>
        <fullName evidence="8">L,D-transpeptidase family protein</fullName>
    </submittedName>
</protein>
<dbReference type="Proteomes" id="UP000077280">
    <property type="component" value="Unassembled WGS sequence"/>
</dbReference>
<comment type="caution">
    <text evidence="8">The sequence shown here is derived from an EMBL/GenBank/DDBJ whole genome shotgun (WGS) entry which is preliminary data.</text>
</comment>
<dbReference type="InterPro" id="IPR038054">
    <property type="entry name" value="LD_TPept-like_central_sf"/>
</dbReference>
<dbReference type="RefSeq" id="WP_068806106.1">
    <property type="nucleotide sequence ID" value="NZ_LXND01000040.1"/>
</dbReference>
<dbReference type="GO" id="GO:0071972">
    <property type="term" value="F:peptidoglycan L,D-transpeptidase activity"/>
    <property type="evidence" value="ECO:0007669"/>
    <property type="project" value="TreeGrafter"/>
</dbReference>
<keyword evidence="5 6" id="KW-0961">Cell wall biogenesis/degradation</keyword>
<dbReference type="InterPro" id="IPR050979">
    <property type="entry name" value="LD-transpeptidase"/>
</dbReference>
<dbReference type="SUPFAM" id="SSF141523">
    <property type="entry name" value="L,D-transpeptidase catalytic domain-like"/>
    <property type="match status" value="1"/>
</dbReference>
<dbReference type="PANTHER" id="PTHR30582">
    <property type="entry name" value="L,D-TRANSPEPTIDASE"/>
    <property type="match status" value="1"/>
</dbReference>
<dbReference type="GO" id="GO:0071555">
    <property type="term" value="P:cell wall organization"/>
    <property type="evidence" value="ECO:0007669"/>
    <property type="project" value="UniProtKB-UniRule"/>
</dbReference>
<sequence>MIKNNWLRWVLLGLGILIVGGGVFAWQYGQTHFAPKTTINGKSVAGLTANQATQKLASSSSTITNRVYLNGKLLVTGKQQTLANVTKAQVKTALKNHHGLFAKKANTVDLTSSDEVVTYRSNTLEKQVSDALTAYNKTATAAHPTYYYLKDGNIKTQAATKGTQVNVTKALASYKNQIKQLKDIKLKTSSSTATKAETVAAEKVKQNLKDSLTKTLVYHVGGKDYTLKGSDYIVNTKPGQTPTVDLTALEAKLTKINNSDSTQGKSFSVKLLNSGKTIMTNNTTDSNYGWSLNVKSEAKMLADKFISSTIKSGTKVDMKNYSGQNISYNRSSAIGSTRVEINLTTLHEYIYVNGKQKEDIPVMSGTLSGSNKTPTGLFHILYKQSPSTLTGKNDNGSAYASKVSYWEPLTEDGVGMHDSSWQPSKVYGNPTYRSTYHSHGCLNNPPSKMKSVWDNTTTTEPVIIYK</sequence>
<proteinExistence type="predicted"/>
<dbReference type="EMBL" id="LXND01000040">
    <property type="protein sequence ID" value="OAD64204.1"/>
    <property type="molecule type" value="Genomic_DNA"/>
</dbReference>
<dbReference type="GO" id="GO:0018104">
    <property type="term" value="P:peptidoglycan-protein cross-linking"/>
    <property type="evidence" value="ECO:0007669"/>
    <property type="project" value="TreeGrafter"/>
</dbReference>
<reference evidence="8" key="2">
    <citation type="submission" date="2019-10" db="EMBL/GenBank/DDBJ databases">
        <title>Malate fermentation in French cider.</title>
        <authorList>
            <person name="Cousin F.J."/>
            <person name="Medina Fernandez S."/>
            <person name="Misery B."/>
            <person name="Laplace J.-M."/>
            <person name="Cretenet M."/>
        </authorList>
    </citation>
    <scope>NUCLEOTIDE SEQUENCE</scope>
    <source>
        <strain evidence="8">UCMA15901</strain>
    </source>
</reference>
<accession>A0AAP5TE84</accession>
<dbReference type="AlphaFoldDB" id="A0AAP5TE84"/>
<feature type="active site" description="Proton donor/acceptor" evidence="6">
    <location>
        <position position="417"/>
    </location>
</feature>
<dbReference type="PROSITE" id="PS52029">
    <property type="entry name" value="LD_TPASE"/>
    <property type="match status" value="1"/>
</dbReference>
<dbReference type="EMBL" id="WERX01000030">
    <property type="protein sequence ID" value="MDV7694916.1"/>
    <property type="molecule type" value="Genomic_DNA"/>
</dbReference>
<dbReference type="SUPFAM" id="SSF143985">
    <property type="entry name" value="L,D-transpeptidase pre-catalytic domain-like"/>
    <property type="match status" value="1"/>
</dbReference>
<organism evidence="8 11">
    <name type="scientific">Pediococcus parvulus</name>
    <dbReference type="NCBI Taxonomy" id="54062"/>
    <lineage>
        <taxon>Bacteria</taxon>
        <taxon>Bacillati</taxon>
        <taxon>Bacillota</taxon>
        <taxon>Bacilli</taxon>
        <taxon>Lactobacillales</taxon>
        <taxon>Lactobacillaceae</taxon>
        <taxon>Pediococcus</taxon>
    </lineage>
</organism>